<keyword evidence="2" id="KW-1185">Reference proteome</keyword>
<dbReference type="Proteomes" id="UP000095392">
    <property type="component" value="Unassembled WGS sequence"/>
</dbReference>
<sequence>MINIATTHDHHYGSNRVPTVPSTRATVECAIVFTTAGHLTLTTRHPIQGNKLGKGVPVNAQEILEQVVEGNAQANRTIDAMCEDRNQKAPQLLPDTILLDNSKTLMWYAKAQNRMMWFHVGNKLQVRVWWPAVLFILDRKTKRLDVFALARSTRPTMNTKIYRAPFMNISRTGDFCLGGAVLPKDLSATNIAAMEACLYDSNFTHLNDHDKSHAIFSDDNSHLRFWREQQKSNAKVKVSQLPFICRISDLQLG</sequence>
<proteinExistence type="predicted"/>
<evidence type="ECO:0000313" key="2">
    <source>
        <dbReference type="Proteomes" id="UP000095392"/>
    </source>
</evidence>
<accession>A0AB36FMG2</accession>
<protein>
    <submittedName>
        <fullName evidence="1">Prokaryotic E2 D family protein</fullName>
    </submittedName>
</protein>
<dbReference type="AlphaFoldDB" id="A0AB36FMG2"/>
<organism evidence="1 2">
    <name type="scientific">Alteromonas macleodii</name>
    <name type="common">Pseudoalteromonas macleodii</name>
    <dbReference type="NCBI Taxonomy" id="28108"/>
    <lineage>
        <taxon>Bacteria</taxon>
        <taxon>Pseudomonadati</taxon>
        <taxon>Pseudomonadota</taxon>
        <taxon>Gammaproteobacteria</taxon>
        <taxon>Alteromonadales</taxon>
        <taxon>Alteromonadaceae</taxon>
        <taxon>Alteromonas/Salinimonas group</taxon>
        <taxon>Alteromonas</taxon>
    </lineage>
</organism>
<evidence type="ECO:0000313" key="1">
    <source>
        <dbReference type="EMBL" id="OES24114.1"/>
    </source>
</evidence>
<gene>
    <name evidence="1" type="ORF">BFV95_4859</name>
</gene>
<comment type="caution">
    <text evidence="1">The sequence shown here is derived from an EMBL/GenBank/DDBJ whole genome shotgun (WGS) entry which is preliminary data.</text>
</comment>
<dbReference type="Pfam" id="PF14460">
    <property type="entry name" value="Prok-E2_D"/>
    <property type="match status" value="1"/>
</dbReference>
<reference evidence="1 2" key="1">
    <citation type="submission" date="2016-09" db="EMBL/GenBank/DDBJ databases">
        <title>Draft Genome Sequence of four Alteromonas macleodii strains isolated from copper coupons and grown long-term at elevated copper levels.</title>
        <authorList>
            <person name="Cusick K."/>
            <person name="Dale J."/>
            <person name="Little B."/>
            <person name="Biffinger J."/>
        </authorList>
    </citation>
    <scope>NUCLEOTIDE SEQUENCE [LARGE SCALE GENOMIC DNA]</scope>
    <source>
        <strain evidence="1 2">KCP01</strain>
    </source>
</reference>
<dbReference type="EMBL" id="MIPY01000066">
    <property type="protein sequence ID" value="OES24114.1"/>
    <property type="molecule type" value="Genomic_DNA"/>
</dbReference>
<name>A0AB36FMG2_ALTMA</name>
<dbReference type="InterPro" id="IPR032787">
    <property type="entry name" value="Prok-E2_D"/>
</dbReference>
<dbReference type="RefSeq" id="WP_069945471.1">
    <property type="nucleotide sequence ID" value="NZ_MIPW01000035.1"/>
</dbReference>